<dbReference type="PANTHER" id="PTHR34203">
    <property type="entry name" value="METHYLTRANSFERASE, FKBM FAMILY PROTEIN"/>
    <property type="match status" value="1"/>
</dbReference>
<gene>
    <name evidence="4" type="ORF">ACHAWO_004901</name>
</gene>
<keyword evidence="5" id="KW-1185">Reference proteome</keyword>
<dbReference type="InterPro" id="IPR029063">
    <property type="entry name" value="SAM-dependent_MTases_sf"/>
</dbReference>
<keyword evidence="1" id="KW-0479">Metal-binding</keyword>
<dbReference type="AlphaFoldDB" id="A0ABD3P3K0"/>
<dbReference type="PANTHER" id="PTHR34203:SF13">
    <property type="entry name" value="EXPRESSED PROTEIN"/>
    <property type="match status" value="1"/>
</dbReference>
<keyword evidence="1" id="KW-0863">Zinc-finger</keyword>
<evidence type="ECO:0000256" key="1">
    <source>
        <dbReference type="PROSITE-ProRule" id="PRU00042"/>
    </source>
</evidence>
<dbReference type="PROSITE" id="PS50157">
    <property type="entry name" value="ZINC_FINGER_C2H2_2"/>
    <property type="match status" value="1"/>
</dbReference>
<name>A0ABD3P3K0_9STRA</name>
<dbReference type="GO" id="GO:0008270">
    <property type="term" value="F:zinc ion binding"/>
    <property type="evidence" value="ECO:0007669"/>
    <property type="project" value="UniProtKB-KW"/>
</dbReference>
<accession>A0ABD3P3K0</accession>
<reference evidence="4 5" key="1">
    <citation type="submission" date="2024-10" db="EMBL/GenBank/DDBJ databases">
        <title>Updated reference genomes for cyclostephanoid diatoms.</title>
        <authorList>
            <person name="Roberts W.R."/>
            <person name="Alverson A.J."/>
        </authorList>
    </citation>
    <scope>NUCLEOTIDE SEQUENCE [LARGE SCALE GENOMIC DNA]</scope>
    <source>
        <strain evidence="4 5">AJA010-31</strain>
    </source>
</reference>
<protein>
    <recommendedName>
        <fullName evidence="3">C2H2-type domain-containing protein</fullName>
    </recommendedName>
</protein>
<organism evidence="4 5">
    <name type="scientific">Cyclotella atomus</name>
    <dbReference type="NCBI Taxonomy" id="382360"/>
    <lineage>
        <taxon>Eukaryota</taxon>
        <taxon>Sar</taxon>
        <taxon>Stramenopiles</taxon>
        <taxon>Ochrophyta</taxon>
        <taxon>Bacillariophyta</taxon>
        <taxon>Coscinodiscophyceae</taxon>
        <taxon>Thalassiosirophycidae</taxon>
        <taxon>Stephanodiscales</taxon>
        <taxon>Stephanodiscaceae</taxon>
        <taxon>Cyclotella</taxon>
    </lineage>
</organism>
<dbReference type="InterPro" id="IPR006342">
    <property type="entry name" value="FkbM_mtfrase"/>
</dbReference>
<dbReference type="NCBIfam" id="TIGR01444">
    <property type="entry name" value="fkbM_fam"/>
    <property type="match status" value="1"/>
</dbReference>
<dbReference type="SUPFAM" id="SSF53335">
    <property type="entry name" value="S-adenosyl-L-methionine-dependent methyltransferases"/>
    <property type="match status" value="1"/>
</dbReference>
<feature type="domain" description="C2H2-type" evidence="3">
    <location>
        <begin position="79"/>
        <end position="107"/>
    </location>
</feature>
<evidence type="ECO:0000313" key="5">
    <source>
        <dbReference type="Proteomes" id="UP001530400"/>
    </source>
</evidence>
<proteinExistence type="predicted"/>
<dbReference type="Pfam" id="PF05050">
    <property type="entry name" value="Methyltransf_21"/>
    <property type="match status" value="1"/>
</dbReference>
<dbReference type="EMBL" id="JALLPJ020000792">
    <property type="protein sequence ID" value="KAL3782840.1"/>
    <property type="molecule type" value="Genomic_DNA"/>
</dbReference>
<sequence length="1142" mass="127390">MFRPSSILLISTIATRSASFRAVPLSFLSLAHQKQNTHHHSIIAKCCGAHQQLSCHLTRLWATVVPQEDRQLLKPIDALTCKLCKRSFSSRNAIFRHLRGEDADESECYIKASEMGMQGAKASKEKEILKTAVIRYGYIINDKEALTSLDKSRDVQYRTGVNDIVANRIHDAFVNLTNAVFEEQSTSVDLTTSALSWSTSAKLRQPSLRQDDEVMGAASEVLSFNYRLVVPQTSNQWNDYVKSGKLLEALQAALDNGVDGNNVQIQLHALDAVLPRSTKFYAERGCSQRSYRFLLPIRWLNFQNSDEDQTQHLIEWVKGVTSTSLTERKHQPRGESARAVPECIMKLKQALKAAESRTVPNRKTRRQNAALDSSKTDANDKTDADYNVDKSSDILVTNVGPIRLSPGRFGQLWRKERRCWSNFCHPELRGMAASPSHDATWRTLDKASIVDIINLTNAAEEDSDVDDLQNVHVVLEFRADGFLLGTIPRLTSTIVAMANGWLPTNFFEVATRPDVYISAPSISPFSNSMLYFHSPRYHFHELSAKSDDDFDSSGSQFESCIDDGLNAYKWEKMLRSKLLARSSFTNTKDESAWLTELRDVISASVKQELQSTINLAEQADDQASLDEQIGFSEVLASCPEGAYSNTVELLRDIVKNEQWPATSMARSRVIKATSSKRSNDSSILTSKKGSVGTAFPGNSQSSGSFTVINVDLWEKDSGVPLPSANTRFPDLAKAVFDLEREIIDSQTPIPTADGMKRASSALRQPSTHCAVNRNAQFTPHVDSGRGLGQSVSMIVGLGDYNGGEVIVEGKPYPIRYNALEFDGWRQLHWTNAFVGERFSLVWFTPDMSKSDRGSKEEKYARNLAAIHNAKTPKLPPLVYRTNSTDSLVIGEILDQEKGCAYSLESGPNMGAHIGGFSVKGHSTILDVGAHIGVFSRYAIEEGCKRIIAYEPEPNNFILLFQNLDTTSDELSIELHPKAVSKGSENRTLVRARAENDGKENTWRHALSEYTQYIDKSTKLPSESQKTNLVRIEVQSVSFFNDALVPGVTFVKLDCEGSEIEILLSSQASEGTSWLDVTHLVVEWSFTKERRVAVFHQMISNLKNAGFEVSYEGMGSWWDVDPNVMWPYPNDLLVFAKMRSGKD</sequence>
<dbReference type="InterPro" id="IPR013087">
    <property type="entry name" value="Znf_C2H2_type"/>
</dbReference>
<feature type="compositionally biased region" description="Basic and acidic residues" evidence="2">
    <location>
        <begin position="374"/>
        <end position="384"/>
    </location>
</feature>
<dbReference type="Gene3D" id="3.40.50.150">
    <property type="entry name" value="Vaccinia Virus protein VP39"/>
    <property type="match status" value="1"/>
</dbReference>
<keyword evidence="1" id="KW-0862">Zinc</keyword>
<feature type="region of interest" description="Disordered" evidence="2">
    <location>
        <begin position="354"/>
        <end position="384"/>
    </location>
</feature>
<evidence type="ECO:0000313" key="4">
    <source>
        <dbReference type="EMBL" id="KAL3782840.1"/>
    </source>
</evidence>
<dbReference type="InterPro" id="IPR052514">
    <property type="entry name" value="SAM-dependent_MTase"/>
</dbReference>
<evidence type="ECO:0000259" key="3">
    <source>
        <dbReference type="PROSITE" id="PS50157"/>
    </source>
</evidence>
<comment type="caution">
    <text evidence="4">The sequence shown here is derived from an EMBL/GenBank/DDBJ whole genome shotgun (WGS) entry which is preliminary data.</text>
</comment>
<dbReference type="Proteomes" id="UP001530400">
    <property type="component" value="Unassembled WGS sequence"/>
</dbReference>
<evidence type="ECO:0000256" key="2">
    <source>
        <dbReference type="SAM" id="MobiDB-lite"/>
    </source>
</evidence>